<dbReference type="AlphaFoldDB" id="A0A401ZKZ7"/>
<dbReference type="PROSITE" id="PS00455">
    <property type="entry name" value="AMP_BINDING"/>
    <property type="match status" value="1"/>
</dbReference>
<dbReference type="GO" id="GO:0006631">
    <property type="term" value="P:fatty acid metabolic process"/>
    <property type="evidence" value="ECO:0007669"/>
    <property type="project" value="TreeGrafter"/>
</dbReference>
<dbReference type="SMART" id="SM00823">
    <property type="entry name" value="PKS_PP"/>
    <property type="match status" value="1"/>
</dbReference>
<reference evidence="7" key="1">
    <citation type="submission" date="2018-12" db="EMBL/GenBank/DDBJ databases">
        <title>Tengunoibacter tsumagoiensis gen. nov., sp. nov., Dictyobacter kobayashii sp. nov., D. alpinus sp. nov., and D. joshuensis sp. nov. and description of Dictyobacteraceae fam. nov. within the order Ktedonobacterales isolated from Tengu-no-mugimeshi.</title>
        <authorList>
            <person name="Wang C.M."/>
            <person name="Zheng Y."/>
            <person name="Sakai Y."/>
            <person name="Toyoda A."/>
            <person name="Minakuchi Y."/>
            <person name="Abe K."/>
            <person name="Yokota A."/>
            <person name="Yabe S."/>
        </authorList>
    </citation>
    <scope>NUCLEOTIDE SEQUENCE [LARGE SCALE GENOMIC DNA]</scope>
    <source>
        <strain evidence="7">S-27</strain>
    </source>
</reference>
<evidence type="ECO:0000256" key="1">
    <source>
        <dbReference type="ARBA" id="ARBA00006432"/>
    </source>
</evidence>
<dbReference type="OrthoDB" id="9781737at2"/>
<dbReference type="Gene3D" id="3.40.50.12780">
    <property type="entry name" value="N-terminal domain of ligase-like"/>
    <property type="match status" value="1"/>
</dbReference>
<dbReference type="Proteomes" id="UP000287224">
    <property type="component" value="Unassembled WGS sequence"/>
</dbReference>
<name>A0A401ZKZ7_9CHLR</name>
<dbReference type="Gene3D" id="1.10.1200.10">
    <property type="entry name" value="ACP-like"/>
    <property type="match status" value="1"/>
</dbReference>
<dbReference type="SUPFAM" id="SSF56801">
    <property type="entry name" value="Acetyl-CoA synthetase-like"/>
    <property type="match status" value="1"/>
</dbReference>
<dbReference type="PANTHER" id="PTHR43201:SF5">
    <property type="entry name" value="MEDIUM-CHAIN ACYL-COA LIGASE ACSF2, MITOCHONDRIAL"/>
    <property type="match status" value="1"/>
</dbReference>
<dbReference type="InterPro" id="IPR042099">
    <property type="entry name" value="ANL_N_sf"/>
</dbReference>
<dbReference type="PANTHER" id="PTHR43201">
    <property type="entry name" value="ACYL-COA SYNTHETASE"/>
    <property type="match status" value="1"/>
</dbReference>
<dbReference type="InterPro" id="IPR036736">
    <property type="entry name" value="ACP-like_sf"/>
</dbReference>
<protein>
    <recommendedName>
        <fullName evidence="5">Carrier domain-containing protein</fullName>
    </recommendedName>
</protein>
<organism evidence="6 7">
    <name type="scientific">Dictyobacter aurantiacus</name>
    <dbReference type="NCBI Taxonomy" id="1936993"/>
    <lineage>
        <taxon>Bacteria</taxon>
        <taxon>Bacillati</taxon>
        <taxon>Chloroflexota</taxon>
        <taxon>Ktedonobacteria</taxon>
        <taxon>Ktedonobacterales</taxon>
        <taxon>Dictyobacteraceae</taxon>
        <taxon>Dictyobacter</taxon>
    </lineage>
</organism>
<dbReference type="GO" id="GO:0031956">
    <property type="term" value="F:medium-chain fatty acid-CoA ligase activity"/>
    <property type="evidence" value="ECO:0007669"/>
    <property type="project" value="TreeGrafter"/>
</dbReference>
<dbReference type="EMBL" id="BIFQ01000001">
    <property type="protein sequence ID" value="GCE07539.1"/>
    <property type="molecule type" value="Genomic_DNA"/>
</dbReference>
<dbReference type="Gene3D" id="3.30.300.30">
    <property type="match status" value="1"/>
</dbReference>
<dbReference type="InterPro" id="IPR025110">
    <property type="entry name" value="AMP-bd_C"/>
</dbReference>
<keyword evidence="4" id="KW-0436">Ligase</keyword>
<dbReference type="Pfam" id="PF00550">
    <property type="entry name" value="PP-binding"/>
    <property type="match status" value="1"/>
</dbReference>
<comment type="similarity">
    <text evidence="1">Belongs to the ATP-dependent AMP-binding enzyme family.</text>
</comment>
<dbReference type="GO" id="GO:0031177">
    <property type="term" value="F:phosphopantetheine binding"/>
    <property type="evidence" value="ECO:0007669"/>
    <property type="project" value="InterPro"/>
</dbReference>
<evidence type="ECO:0000256" key="3">
    <source>
        <dbReference type="ARBA" id="ARBA00022553"/>
    </source>
</evidence>
<dbReference type="SMART" id="SM01294">
    <property type="entry name" value="PKS_PP_betabranch"/>
    <property type="match status" value="1"/>
</dbReference>
<dbReference type="SUPFAM" id="SSF47336">
    <property type="entry name" value="ACP-like"/>
    <property type="match status" value="1"/>
</dbReference>
<sequence length="711" mass="77754">MLFHTLAKTVGAYSDKTAIVLGSRSLTYDELLMQIEHFIDRLRSLNVGEGDCVALVLPNSIEFVVSFYALASLRARALPLNPILKADELRFYLSDNEIKAIITDTERAVLCRQTIGQLAKDDIALVIANEAEDAHDTPSQHASNRTFYTAQEPFDGPVIYQYSSGSTGQAKKVCRTQKNLVSETEAYVNGSGMTAADNVLCLVPLFHTHGFCKCMLASMATGATLVMLEPVVRDGVTVEVPFVFRAQRVLELLEQKHISMLPATPYIFGTLAETTEDVQVDVSSLRVCLTGGNFLPEATFKRFKQRFGLLLRPAYGSTETGFVTLNMEPDDEVRYDSVGRPGKNIEVRITNGTLEELPVGSVGEIAVKSPAMAKGYLNVAELNHEAFRDDFFFTGDLGKKDGQGRLYITGRKKIFIDSGGEKVDPLELEHVLTTHPAVSEAAVVGIAGPYGGQAIKAVIVPAGELTELEILLYCRERLSDYKVPRFVEFRNALPKSPLGKILRKDLIGSSGSSVADTASSSGGDSTIRTRILALKHDGMQAEHFLELRIRERIATLLLLDVAEVDAQRPLGELGLGSLKAVELRNWLEVSLELTLPVTILWSYPTAASLAAHIVSTLRRSIAAEERVAAEALDLSNAHGEKGIALQGMAEIERLSEAEVQQQVDVMTKEIWKNDATGAADNGDLSSYLSQIEQMSDAEVQQLLSHENRNNP</sequence>
<dbReference type="Pfam" id="PF13193">
    <property type="entry name" value="AMP-binding_C"/>
    <property type="match status" value="1"/>
</dbReference>
<dbReference type="Pfam" id="PF00501">
    <property type="entry name" value="AMP-binding"/>
    <property type="match status" value="1"/>
</dbReference>
<dbReference type="PROSITE" id="PS50075">
    <property type="entry name" value="CARRIER"/>
    <property type="match status" value="1"/>
</dbReference>
<dbReference type="InterPro" id="IPR009081">
    <property type="entry name" value="PP-bd_ACP"/>
</dbReference>
<feature type="domain" description="Carrier" evidence="5">
    <location>
        <begin position="540"/>
        <end position="617"/>
    </location>
</feature>
<dbReference type="InterPro" id="IPR045851">
    <property type="entry name" value="AMP-bd_C_sf"/>
</dbReference>
<evidence type="ECO:0000256" key="2">
    <source>
        <dbReference type="ARBA" id="ARBA00022450"/>
    </source>
</evidence>
<evidence type="ECO:0000256" key="4">
    <source>
        <dbReference type="ARBA" id="ARBA00022598"/>
    </source>
</evidence>
<keyword evidence="3" id="KW-0597">Phosphoprotein</keyword>
<gene>
    <name evidence="6" type="ORF">KDAU_48680</name>
</gene>
<dbReference type="InterPro" id="IPR000873">
    <property type="entry name" value="AMP-dep_synth/lig_dom"/>
</dbReference>
<dbReference type="InterPro" id="IPR020845">
    <property type="entry name" value="AMP-binding_CS"/>
</dbReference>
<keyword evidence="2" id="KW-0596">Phosphopantetheine</keyword>
<dbReference type="InterPro" id="IPR020806">
    <property type="entry name" value="PKS_PP-bd"/>
</dbReference>
<evidence type="ECO:0000313" key="7">
    <source>
        <dbReference type="Proteomes" id="UP000287224"/>
    </source>
</evidence>
<evidence type="ECO:0000259" key="5">
    <source>
        <dbReference type="PROSITE" id="PS50075"/>
    </source>
</evidence>
<keyword evidence="7" id="KW-1185">Reference proteome</keyword>
<comment type="caution">
    <text evidence="6">The sequence shown here is derived from an EMBL/GenBank/DDBJ whole genome shotgun (WGS) entry which is preliminary data.</text>
</comment>
<dbReference type="RefSeq" id="WP_126598874.1">
    <property type="nucleotide sequence ID" value="NZ_BIFQ01000001.1"/>
</dbReference>
<accession>A0A401ZKZ7</accession>
<evidence type="ECO:0000313" key="6">
    <source>
        <dbReference type="EMBL" id="GCE07539.1"/>
    </source>
</evidence>
<proteinExistence type="inferred from homology"/>